<sequence length="356" mass="39850">MIFVSQEGDIINSQPNDTYFHEVKEFILEWQGGVDHLTVKTSGSTGTPKAISLSRKQILASVHQSQKAFSLNEESFFLCNLSVHFIAGKLMIIRALELRAELLIVKPDGNLSDNLGSFGYMIDQKRGRCFMAFVPLQLQNLLEDSRGYNLLAMAGSIIIGGAAVSAQLEKQIKEISSPVYATFGMTETITHFAIKRLNGDQPDDYFRVLQGTKIKLDEEGKLCVKNECTDQNWLITNDLAEIVNNDQFLLKGRADRVINSGGVKLHLDEIEQRIDKILKLKIPFFCIGLPDNKLGEKLVLFIETSQKDPTIVSTLKSKMAKFEAPKEVIFLKEFKLTITGKTDKLKTAHAYSVSDE</sequence>
<dbReference type="OrthoDB" id="8870348at2"/>
<evidence type="ECO:0000313" key="4">
    <source>
        <dbReference type="EMBL" id="KPM49241.1"/>
    </source>
</evidence>
<gene>
    <name evidence="4" type="ORF">AFM12_01005</name>
</gene>
<dbReference type="EMBL" id="LGTQ01000005">
    <property type="protein sequence ID" value="KPM49241.1"/>
    <property type="molecule type" value="Genomic_DNA"/>
</dbReference>
<evidence type="ECO:0000313" key="5">
    <source>
        <dbReference type="Proteomes" id="UP000050454"/>
    </source>
</evidence>
<evidence type="ECO:0000256" key="1">
    <source>
        <dbReference type="ARBA" id="ARBA00006432"/>
    </source>
</evidence>
<feature type="domain" description="AMP-dependent synthetase/ligase" evidence="3">
    <location>
        <begin position="41"/>
        <end position="223"/>
    </location>
</feature>
<dbReference type="GO" id="GO:0031956">
    <property type="term" value="F:medium-chain fatty acid-CoA ligase activity"/>
    <property type="evidence" value="ECO:0007669"/>
    <property type="project" value="TreeGrafter"/>
</dbReference>
<protein>
    <recommendedName>
        <fullName evidence="3">AMP-dependent synthetase/ligase domain-containing protein</fullName>
    </recommendedName>
</protein>
<dbReference type="InterPro" id="IPR000873">
    <property type="entry name" value="AMP-dep_synth/lig_dom"/>
</dbReference>
<dbReference type="PANTHER" id="PTHR43201:SF5">
    <property type="entry name" value="MEDIUM-CHAIN ACYL-COA LIGASE ACSF2, MITOCHONDRIAL"/>
    <property type="match status" value="1"/>
</dbReference>
<proteinExistence type="inferred from homology"/>
<dbReference type="GO" id="GO:0006631">
    <property type="term" value="P:fatty acid metabolic process"/>
    <property type="evidence" value="ECO:0007669"/>
    <property type="project" value="TreeGrafter"/>
</dbReference>
<accession>A0A0P7C720</accession>
<dbReference type="AlphaFoldDB" id="A0A0P7C720"/>
<keyword evidence="5" id="KW-1185">Reference proteome</keyword>
<dbReference type="SUPFAM" id="SSF56801">
    <property type="entry name" value="Acetyl-CoA synthetase-like"/>
    <property type="match status" value="1"/>
</dbReference>
<comment type="caution">
    <text evidence="4">The sequence shown here is derived from an EMBL/GenBank/DDBJ whole genome shotgun (WGS) entry which is preliminary data.</text>
</comment>
<evidence type="ECO:0000259" key="3">
    <source>
        <dbReference type="Pfam" id="PF00501"/>
    </source>
</evidence>
<dbReference type="Gene3D" id="3.40.50.12780">
    <property type="entry name" value="N-terminal domain of ligase-like"/>
    <property type="match status" value="1"/>
</dbReference>
<organism evidence="4 5">
    <name type="scientific">Jiulongibacter sediminis</name>
    <dbReference type="NCBI Taxonomy" id="1605367"/>
    <lineage>
        <taxon>Bacteria</taxon>
        <taxon>Pseudomonadati</taxon>
        <taxon>Bacteroidota</taxon>
        <taxon>Cytophagia</taxon>
        <taxon>Cytophagales</taxon>
        <taxon>Leadbetterellaceae</taxon>
        <taxon>Jiulongibacter</taxon>
    </lineage>
</organism>
<dbReference type="InterPro" id="IPR042099">
    <property type="entry name" value="ANL_N_sf"/>
</dbReference>
<dbReference type="Gene3D" id="3.30.300.30">
    <property type="match status" value="1"/>
</dbReference>
<dbReference type="PANTHER" id="PTHR43201">
    <property type="entry name" value="ACYL-COA SYNTHETASE"/>
    <property type="match status" value="1"/>
</dbReference>
<dbReference type="STRING" id="1605367.AFM12_01005"/>
<dbReference type="RefSeq" id="WP_055143280.1">
    <property type="nucleotide sequence ID" value="NZ_JXSZ01000005.1"/>
</dbReference>
<comment type="similarity">
    <text evidence="1">Belongs to the ATP-dependent AMP-binding enzyme family.</text>
</comment>
<reference evidence="4 5" key="1">
    <citation type="submission" date="2015-07" db="EMBL/GenBank/DDBJ databases">
        <title>The draft genome sequence of Leadbetterella sp. JN14-9.</title>
        <authorList>
            <person name="Liu Y."/>
            <person name="Du J."/>
            <person name="Shao Z."/>
        </authorList>
    </citation>
    <scope>NUCLEOTIDE SEQUENCE [LARGE SCALE GENOMIC DNA]</scope>
    <source>
        <strain evidence="4 5">JN14-9</strain>
    </source>
</reference>
<dbReference type="Proteomes" id="UP000050454">
    <property type="component" value="Unassembled WGS sequence"/>
</dbReference>
<dbReference type="Pfam" id="PF00501">
    <property type="entry name" value="AMP-binding"/>
    <property type="match status" value="1"/>
</dbReference>
<dbReference type="InterPro" id="IPR045851">
    <property type="entry name" value="AMP-bd_C_sf"/>
</dbReference>
<keyword evidence="2" id="KW-0436">Ligase</keyword>
<name>A0A0P7C720_9BACT</name>
<evidence type="ECO:0000256" key="2">
    <source>
        <dbReference type="ARBA" id="ARBA00022598"/>
    </source>
</evidence>
<dbReference type="PATRIC" id="fig|1605367.3.peg.1534"/>